<dbReference type="InterPro" id="IPR056166">
    <property type="entry name" value="TPR_ELP1"/>
</dbReference>
<dbReference type="GO" id="GO:0000049">
    <property type="term" value="F:tRNA binding"/>
    <property type="evidence" value="ECO:0007669"/>
    <property type="project" value="TreeGrafter"/>
</dbReference>
<dbReference type="PANTHER" id="PTHR12747">
    <property type="entry name" value="ELONGATOR COMPLEX PROTEIN 1"/>
    <property type="match status" value="1"/>
</dbReference>
<evidence type="ECO:0008006" key="14">
    <source>
        <dbReference type="Google" id="ProtNLM"/>
    </source>
</evidence>
<feature type="domain" description="ELP1 alpha-solenoid" evidence="10">
    <location>
        <begin position="775"/>
        <end position="993"/>
    </location>
</feature>
<dbReference type="InterPro" id="IPR056165">
    <property type="entry name" value="Beta-prop_ELP1_2nd"/>
</dbReference>
<evidence type="ECO:0000256" key="6">
    <source>
        <dbReference type="SAM" id="MobiDB-lite"/>
    </source>
</evidence>
<dbReference type="GO" id="GO:0033588">
    <property type="term" value="C:elongator holoenzyme complex"/>
    <property type="evidence" value="ECO:0007669"/>
    <property type="project" value="InterPro"/>
</dbReference>
<evidence type="ECO:0000259" key="11">
    <source>
        <dbReference type="Pfam" id="PF23936"/>
    </source>
</evidence>
<feature type="domain" description="ELP1 first N-terminal beta-propeller" evidence="7">
    <location>
        <begin position="64"/>
        <end position="351"/>
    </location>
</feature>
<comment type="subcellular location">
    <subcellularLocation>
        <location evidence="1">Cytoplasm</location>
    </subcellularLocation>
</comment>
<dbReference type="Pfam" id="PF23797">
    <property type="entry name" value="Beta-prop_ELP1_2nd"/>
    <property type="match status" value="1"/>
</dbReference>
<dbReference type="Pfam" id="PF04762">
    <property type="entry name" value="Beta-prop_ELP1_1st"/>
    <property type="match status" value="1"/>
</dbReference>
<gene>
    <name evidence="12" type="ORF">Pcinc_017026</name>
</gene>
<keyword evidence="13" id="KW-1185">Reference proteome</keyword>
<dbReference type="InterPro" id="IPR056167">
    <property type="entry name" value="A-sol_ELP1"/>
</dbReference>
<organism evidence="12 13">
    <name type="scientific">Petrolisthes cinctipes</name>
    <name type="common">Flat porcelain crab</name>
    <dbReference type="NCBI Taxonomy" id="88211"/>
    <lineage>
        <taxon>Eukaryota</taxon>
        <taxon>Metazoa</taxon>
        <taxon>Ecdysozoa</taxon>
        <taxon>Arthropoda</taxon>
        <taxon>Crustacea</taxon>
        <taxon>Multicrustacea</taxon>
        <taxon>Malacostraca</taxon>
        <taxon>Eumalacostraca</taxon>
        <taxon>Eucarida</taxon>
        <taxon>Decapoda</taxon>
        <taxon>Pleocyemata</taxon>
        <taxon>Anomura</taxon>
        <taxon>Galatheoidea</taxon>
        <taxon>Porcellanidae</taxon>
        <taxon>Petrolisthes</taxon>
    </lineage>
</organism>
<feature type="compositionally biased region" description="Basic residues" evidence="6">
    <location>
        <begin position="1267"/>
        <end position="1277"/>
    </location>
</feature>
<evidence type="ECO:0000313" key="13">
    <source>
        <dbReference type="Proteomes" id="UP001286313"/>
    </source>
</evidence>
<feature type="compositionally biased region" description="Low complexity" evidence="6">
    <location>
        <begin position="1245"/>
        <end position="1266"/>
    </location>
</feature>
<keyword evidence="5" id="KW-0819">tRNA processing</keyword>
<dbReference type="Proteomes" id="UP001286313">
    <property type="component" value="Unassembled WGS sequence"/>
</dbReference>
<evidence type="ECO:0000259" key="7">
    <source>
        <dbReference type="Pfam" id="PF04762"/>
    </source>
</evidence>
<comment type="similarity">
    <text evidence="3">Belongs to the ELP1/IKA1 family.</text>
</comment>
<dbReference type="EMBL" id="JAWQEG010001559">
    <property type="protein sequence ID" value="KAK3878443.1"/>
    <property type="molecule type" value="Genomic_DNA"/>
</dbReference>
<sequence length="1422" mass="159859">MRNLVLNEHSRQDVNVGECGCLCVDPITHFIYHVNPQGIQPLSNVSDSGGGFTGVTWMDHDVTTSVITQADVLTASNVICVITQEGDVITVNIDSHQVETVGSVSAGVYGAHWSPDQELLALVTGESNLVVMTAEFDPIADIPLNQDDFGENKFINVGWGKKETQFHGSEGKEAARKTERPGAIKSVSSWDDRKPRISWRGDGQLLVVSHVTKDTQTRRLKIVSREGVLQATSEPIEGLEQCLDWRPSGNLIASSQRLTHKLGIILFEKNGLSHGEFSVPYKPDDVFVKEVLWNQDSSVLLVWLQPLPTPDANTKRKFPQNIVELWTISNYHWYLKQELTFKELSFLCWDTESSHLLHVLTTTHLYRYNWVSTEHVSLGSGHNNLSCVAVVDGRKICITPFRQTVIPPPMSAYEITFPEPVRSLMFAPTTKINERTKDYSPNSSIEMDSICYRGHDSNDMCVFHGSDTLTLLTLANVSDNQDINGCTVKVLANGQNGFAVNFNVHKISTQYKIVCNPDIKLSCIDQLYNWTWATHNTILACCSEDNNNFVVILEVEGAGIKSEQVPVQFTGGGSEGCKEIDSTVSKLKHRIEVEGSESGQVIVKEMLPVEDLVVTVVLAPDGSCVVLQLVSGALLKLDLLSRVIEPYTLNGDEIVFPSMCKTVCLCPVDEGSQLIPLGLSNWNRLYFGKDQLFANCTSFVVHNNHLLATTTDHKLQIVPLTSTIFRKLVEGKASENGLVASRKIERGAKIVTAIPQDTRVVLQMPRGNLEVISPRALAIHTLKQLLSEHMYHQAIDIMRKQRIDLNLVYDHNPSDFLAHVTHFVQDVNNSQWIDLFLASLSEVDITKTMYSFNYIQDQNRCNLNWNNVGEATGDASTTPSAGTKIDRVCAAVRKAMIAVDEERYLLPILTSHVKMTPSQMDVALTKLKEMKDAHDRQDFQVSAEEGLRHLLYISDVNELYNVALGTYDFDLVMMIAEKSQKDPKEYLPFLNQLRAMEDHYRKYKINVYLRRFKTALEYIQNTTDHNEECLDLIKSEKLYREALQVFPASSCMTQLVCECYGNYLMSKNLHSEAAVMFSRANQLESALNAYRLAGMWRMVVVVAEQLKYDKAAMQELCLSLVKSLKNRSKFQDAALLYENYLRNEEEALECLVKANEWEEAQRVAQRYQRWDLVDTHIKPGVLEHYEFCMMEIERLTTTLTQSVERLAKVRETKQQQQLDLLEGNAIDGQLDSDLYSDTSTVTGASLSRSLTSGSSRPGSSTSGRTYRSSKSKKKLERKKYSTKEGSPYEDLGLVAALHEVYTAADTMVAGVTSLCTMLVTFKFDQQATPLQRSVSHLLSIMDRKKNEIWPSDSAISDDMEFGPDLTTDGALSQMMRDGGGVSRKYTLALIRMRELEPHLRHAPVPTRSDNWSLHMLKDTTDR</sequence>
<protein>
    <recommendedName>
        <fullName evidence="14">Elongator complex protein 1</fullName>
    </recommendedName>
</protein>
<dbReference type="InterPro" id="IPR056169">
    <property type="entry name" value="HB_ELP1"/>
</dbReference>
<evidence type="ECO:0000256" key="5">
    <source>
        <dbReference type="ARBA" id="ARBA00022694"/>
    </source>
</evidence>
<evidence type="ECO:0000256" key="4">
    <source>
        <dbReference type="ARBA" id="ARBA00022490"/>
    </source>
</evidence>
<evidence type="ECO:0000256" key="1">
    <source>
        <dbReference type="ARBA" id="ARBA00004496"/>
    </source>
</evidence>
<dbReference type="Pfam" id="PF23925">
    <property type="entry name" value="A-sol_ELP1"/>
    <property type="match status" value="1"/>
</dbReference>
<dbReference type="Pfam" id="PF23878">
    <property type="entry name" value="TPR_ELP1"/>
    <property type="match status" value="1"/>
</dbReference>
<proteinExistence type="inferred from homology"/>
<dbReference type="InterPro" id="IPR006849">
    <property type="entry name" value="Elp1"/>
</dbReference>
<evidence type="ECO:0000259" key="10">
    <source>
        <dbReference type="Pfam" id="PF23925"/>
    </source>
</evidence>
<dbReference type="GO" id="GO:0002926">
    <property type="term" value="P:tRNA wobble base 5-methoxycarbonylmethyl-2-thiouridinylation"/>
    <property type="evidence" value="ECO:0007669"/>
    <property type="project" value="TreeGrafter"/>
</dbReference>
<evidence type="ECO:0000256" key="2">
    <source>
        <dbReference type="ARBA" id="ARBA00005043"/>
    </source>
</evidence>
<dbReference type="Pfam" id="PF23936">
    <property type="entry name" value="HB_ELP1"/>
    <property type="match status" value="1"/>
</dbReference>
<keyword evidence="4" id="KW-0963">Cytoplasm</keyword>
<dbReference type="PIRSF" id="PIRSF017233">
    <property type="entry name" value="IKAP"/>
    <property type="match status" value="1"/>
</dbReference>
<feature type="region of interest" description="Disordered" evidence="6">
    <location>
        <begin position="1245"/>
        <end position="1281"/>
    </location>
</feature>
<feature type="domain" description="ELP1 three-helical bundle" evidence="11">
    <location>
        <begin position="1171"/>
        <end position="1348"/>
    </location>
</feature>
<dbReference type="PANTHER" id="PTHR12747:SF0">
    <property type="entry name" value="ELONGATOR COMPLEX PROTEIN 1"/>
    <property type="match status" value="1"/>
</dbReference>
<evidence type="ECO:0000259" key="8">
    <source>
        <dbReference type="Pfam" id="PF23797"/>
    </source>
</evidence>
<dbReference type="InterPro" id="IPR056164">
    <property type="entry name" value="Beta-prop_ELP1_1st"/>
</dbReference>
<accession>A0AAE1FQ52</accession>
<comment type="pathway">
    <text evidence="2">tRNA modification; 5-methoxycarbonylmethyl-2-thiouridine-tRNA biosynthesis.</text>
</comment>
<feature type="domain" description="ELP1 N-terminal second beta-propeller" evidence="8">
    <location>
        <begin position="390"/>
        <end position="751"/>
    </location>
</feature>
<evidence type="ECO:0000256" key="3">
    <source>
        <dbReference type="ARBA" id="ARBA00006086"/>
    </source>
</evidence>
<feature type="domain" description="ELP1 TPR" evidence="9">
    <location>
        <begin position="1000"/>
        <end position="1162"/>
    </location>
</feature>
<comment type="caution">
    <text evidence="12">The sequence shown here is derived from an EMBL/GenBank/DDBJ whole genome shotgun (WGS) entry which is preliminary data.</text>
</comment>
<dbReference type="SUPFAM" id="SSF82171">
    <property type="entry name" value="DPP6 N-terminal domain-like"/>
    <property type="match status" value="1"/>
</dbReference>
<dbReference type="GO" id="GO:0005829">
    <property type="term" value="C:cytosol"/>
    <property type="evidence" value="ECO:0007669"/>
    <property type="project" value="TreeGrafter"/>
</dbReference>
<evidence type="ECO:0000313" key="12">
    <source>
        <dbReference type="EMBL" id="KAK3878443.1"/>
    </source>
</evidence>
<reference evidence="12" key="1">
    <citation type="submission" date="2023-10" db="EMBL/GenBank/DDBJ databases">
        <title>Genome assemblies of two species of porcelain crab, Petrolisthes cinctipes and Petrolisthes manimaculis (Anomura: Porcellanidae).</title>
        <authorList>
            <person name="Angst P."/>
        </authorList>
    </citation>
    <scope>NUCLEOTIDE SEQUENCE</scope>
    <source>
        <strain evidence="12">PB745_01</strain>
        <tissue evidence="12">Gill</tissue>
    </source>
</reference>
<name>A0AAE1FQ52_PETCI</name>
<evidence type="ECO:0000259" key="9">
    <source>
        <dbReference type="Pfam" id="PF23878"/>
    </source>
</evidence>